<name>A0A7T3V5L5_9SPIR</name>
<keyword evidence="1" id="KW-0812">Transmembrane</keyword>
<feature type="transmembrane region" description="Helical" evidence="1">
    <location>
        <begin position="28"/>
        <end position="48"/>
    </location>
</feature>
<dbReference type="AlphaFoldDB" id="A0A7T3V5L5"/>
<feature type="transmembrane region" description="Helical" evidence="1">
    <location>
        <begin position="184"/>
        <end position="201"/>
    </location>
</feature>
<feature type="transmembrane region" description="Helical" evidence="1">
    <location>
        <begin position="113"/>
        <end position="134"/>
    </location>
</feature>
<dbReference type="RefSeq" id="WP_198442827.1">
    <property type="nucleotide sequence ID" value="NZ_CP064936.1"/>
</dbReference>
<organism evidence="2 3">
    <name type="scientific">Treponema peruense</name>
    <dbReference type="NCBI Taxonomy" id="2787628"/>
    <lineage>
        <taxon>Bacteria</taxon>
        <taxon>Pseudomonadati</taxon>
        <taxon>Spirochaetota</taxon>
        <taxon>Spirochaetia</taxon>
        <taxon>Spirochaetales</taxon>
        <taxon>Treponemataceae</taxon>
        <taxon>Treponema</taxon>
    </lineage>
</organism>
<gene>
    <name evidence="2" type="ORF">IWA51_01040</name>
</gene>
<proteinExistence type="predicted"/>
<keyword evidence="3" id="KW-1185">Reference proteome</keyword>
<keyword evidence="1" id="KW-0472">Membrane</keyword>
<reference evidence="2 3" key="1">
    <citation type="submission" date="2020-11" db="EMBL/GenBank/DDBJ databases">
        <title>Treponema Peruensis nv. sp., first commensal Treponema isolated from human feces.</title>
        <authorList>
            <person name="Belkhou C."/>
            <person name="Raes J."/>
        </authorList>
    </citation>
    <scope>NUCLEOTIDE SEQUENCE [LARGE SCALE GENOMIC DNA]</scope>
    <source>
        <strain evidence="2 3">RCC2812</strain>
    </source>
</reference>
<feature type="transmembrane region" description="Helical" evidence="1">
    <location>
        <begin position="60"/>
        <end position="77"/>
    </location>
</feature>
<evidence type="ECO:0000313" key="2">
    <source>
        <dbReference type="EMBL" id="QQA01239.1"/>
    </source>
</evidence>
<dbReference type="EMBL" id="CP064936">
    <property type="protein sequence ID" value="QQA01239.1"/>
    <property type="molecule type" value="Genomic_DNA"/>
</dbReference>
<sequence length="222" mass="25898">MSKILIELKGKVSKIFTSITHMNPYTKGFLDGMFMIIAIVCICRMPIINIKDSGYSFSNVDRIINVIGYIILLRFLIREFFLFSVKGNTTIGFSYIPFLVIIFQFIACSFDNRIADVIFVLSVFVFLLIIQIIVPKEKRNMLCQSFKFSTAIFIFFSAFINFIYKILSDKYLLKKNLGEFIDQFYTTAFILAIFIFYIAILERKLFQEEQKSSKDVDIQSHK</sequence>
<feature type="transmembrane region" description="Helical" evidence="1">
    <location>
        <begin position="146"/>
        <end position="164"/>
    </location>
</feature>
<evidence type="ECO:0000256" key="1">
    <source>
        <dbReference type="SAM" id="Phobius"/>
    </source>
</evidence>
<dbReference type="Proteomes" id="UP000595224">
    <property type="component" value="Chromosome"/>
</dbReference>
<accession>A0A7T3V5L5</accession>
<keyword evidence="1" id="KW-1133">Transmembrane helix</keyword>
<feature type="transmembrane region" description="Helical" evidence="1">
    <location>
        <begin position="89"/>
        <end position="107"/>
    </location>
</feature>
<evidence type="ECO:0000313" key="3">
    <source>
        <dbReference type="Proteomes" id="UP000595224"/>
    </source>
</evidence>
<dbReference type="KEGG" id="tper:IWA51_01040"/>
<protein>
    <submittedName>
        <fullName evidence="2">Uncharacterized protein</fullName>
    </submittedName>
</protein>